<dbReference type="OrthoDB" id="2614436at2"/>
<dbReference type="STRING" id="930117.SAMN05216225_10092"/>
<sequence length="534" mass="61423">MTFRNIGLCNILLLIFIGLFGINPWYELLLTVAQIVFVPLVLHLVIDDENKKNSPKYLVHLTIVASLAVFLSNFIEHDIFNVILTLTYFIFTLGIAWYGLRRLLQRGLIQIEECMIDFGLMFIAMGGAWFVAYKLNIDTGFSTMLTWLTAIHFHYSAFLLPIFLGFLGRIYSSKAYNVICVLILVSPIIVALGITFSTTIELLSVLIYIVGIYSLILFSYKATFRNHWQKWFIRVSFMALGITILFSLVYAFGNFSNNYTITIDFMLRFHGLINVGAFAAVGLIGWYIDTPEATSRNEFPISRLTGNFIIGDHFIKNKTDKPKYQGLVDNMANYYPDVDVNLMAAAIRDFYENTNSYRLFAKVQWYKWFLPFAFAYRLVSKRVKQINLPLSSKQVEMTGDIYSVSESLDGRPNPRAWVRKINNETVFVALYSYHHSEEKQYMNIALPLPFSTMIGILELEQVGNALRLTSKRRQNTHDSGIYLAIHSFLMKLPIEEDFIVKETAPGILEASHKMWIFSIPFLSIQYVIRKKSVE</sequence>
<feature type="transmembrane region" description="Helical" evidence="1">
    <location>
        <begin position="232"/>
        <end position="253"/>
    </location>
</feature>
<dbReference type="Pfam" id="PF14158">
    <property type="entry name" value="YndJ"/>
    <property type="match status" value="1"/>
</dbReference>
<keyword evidence="1" id="KW-1133">Transmembrane helix</keyword>
<proteinExistence type="predicted"/>
<feature type="transmembrane region" description="Helical" evidence="1">
    <location>
        <begin position="265"/>
        <end position="288"/>
    </location>
</feature>
<feature type="transmembrane region" description="Helical" evidence="1">
    <location>
        <begin position="144"/>
        <end position="168"/>
    </location>
</feature>
<feature type="transmembrane region" description="Helical" evidence="1">
    <location>
        <begin position="175"/>
        <end position="196"/>
    </location>
</feature>
<dbReference type="InterPro" id="IPR025450">
    <property type="entry name" value="YndJ-like"/>
</dbReference>
<name>A0A1M5FJM9_9BACI</name>
<feature type="transmembrane region" description="Helical" evidence="1">
    <location>
        <begin position="5"/>
        <end position="22"/>
    </location>
</feature>
<accession>A0A1M5FJM9</accession>
<feature type="transmembrane region" description="Helical" evidence="1">
    <location>
        <begin position="112"/>
        <end position="132"/>
    </location>
</feature>
<dbReference type="RefSeq" id="WP_072889029.1">
    <property type="nucleotide sequence ID" value="NZ_FQVW01000009.1"/>
</dbReference>
<organism evidence="2 3">
    <name type="scientific">Ornithinibacillus halophilus</name>
    <dbReference type="NCBI Taxonomy" id="930117"/>
    <lineage>
        <taxon>Bacteria</taxon>
        <taxon>Bacillati</taxon>
        <taxon>Bacillota</taxon>
        <taxon>Bacilli</taxon>
        <taxon>Bacillales</taxon>
        <taxon>Bacillaceae</taxon>
        <taxon>Ornithinibacillus</taxon>
    </lineage>
</organism>
<dbReference type="EMBL" id="FQVW01000009">
    <property type="protein sequence ID" value="SHF91629.1"/>
    <property type="molecule type" value="Genomic_DNA"/>
</dbReference>
<feature type="transmembrane region" description="Helical" evidence="1">
    <location>
        <begin position="28"/>
        <end position="46"/>
    </location>
</feature>
<gene>
    <name evidence="2" type="ORF">SAMN05216225_10092</name>
</gene>
<feature type="transmembrane region" description="Helical" evidence="1">
    <location>
        <begin position="58"/>
        <end position="75"/>
    </location>
</feature>
<evidence type="ECO:0000256" key="1">
    <source>
        <dbReference type="SAM" id="Phobius"/>
    </source>
</evidence>
<keyword evidence="3" id="KW-1185">Reference proteome</keyword>
<feature type="transmembrane region" description="Helical" evidence="1">
    <location>
        <begin position="81"/>
        <end position="100"/>
    </location>
</feature>
<dbReference type="Proteomes" id="UP000183988">
    <property type="component" value="Unassembled WGS sequence"/>
</dbReference>
<feature type="transmembrane region" description="Helical" evidence="1">
    <location>
        <begin position="202"/>
        <end position="220"/>
    </location>
</feature>
<evidence type="ECO:0000313" key="2">
    <source>
        <dbReference type="EMBL" id="SHF91629.1"/>
    </source>
</evidence>
<dbReference type="AlphaFoldDB" id="A0A1M5FJM9"/>
<reference evidence="2 3" key="1">
    <citation type="submission" date="2016-11" db="EMBL/GenBank/DDBJ databases">
        <authorList>
            <person name="Jaros S."/>
            <person name="Januszkiewicz K."/>
            <person name="Wedrychowicz H."/>
        </authorList>
    </citation>
    <scope>NUCLEOTIDE SEQUENCE [LARGE SCALE GENOMIC DNA]</scope>
    <source>
        <strain evidence="2 3">IBRC-M 10683</strain>
    </source>
</reference>
<evidence type="ECO:0000313" key="3">
    <source>
        <dbReference type="Proteomes" id="UP000183988"/>
    </source>
</evidence>
<protein>
    <submittedName>
        <fullName evidence="2">YndJ-like protein</fullName>
    </submittedName>
</protein>
<keyword evidence="1" id="KW-0812">Transmembrane</keyword>
<keyword evidence="1" id="KW-0472">Membrane</keyword>